<reference evidence="2 3" key="1">
    <citation type="submission" date="2024-02" db="EMBL/GenBank/DDBJ databases">
        <title>High-quality chromosome-scale genome assembly of Pensacola bahiagrass (Paspalum notatum Flugge var. saurae).</title>
        <authorList>
            <person name="Vega J.M."/>
            <person name="Podio M."/>
            <person name="Orjuela J."/>
            <person name="Siena L.A."/>
            <person name="Pessino S.C."/>
            <person name="Combes M.C."/>
            <person name="Mariac C."/>
            <person name="Albertini E."/>
            <person name="Pupilli F."/>
            <person name="Ortiz J.P.A."/>
            <person name="Leblanc O."/>
        </authorList>
    </citation>
    <scope>NUCLEOTIDE SEQUENCE [LARGE SCALE GENOMIC DNA]</scope>
    <source>
        <strain evidence="2">R1</strain>
        <tissue evidence="2">Leaf</tissue>
    </source>
</reference>
<name>A0AAQ3WVY4_PASNO</name>
<organism evidence="2 3">
    <name type="scientific">Paspalum notatum var. saurae</name>
    <dbReference type="NCBI Taxonomy" id="547442"/>
    <lineage>
        <taxon>Eukaryota</taxon>
        <taxon>Viridiplantae</taxon>
        <taxon>Streptophyta</taxon>
        <taxon>Embryophyta</taxon>
        <taxon>Tracheophyta</taxon>
        <taxon>Spermatophyta</taxon>
        <taxon>Magnoliopsida</taxon>
        <taxon>Liliopsida</taxon>
        <taxon>Poales</taxon>
        <taxon>Poaceae</taxon>
        <taxon>PACMAD clade</taxon>
        <taxon>Panicoideae</taxon>
        <taxon>Andropogonodae</taxon>
        <taxon>Paspaleae</taxon>
        <taxon>Paspalinae</taxon>
        <taxon>Paspalum</taxon>
    </lineage>
</organism>
<feature type="region of interest" description="Disordered" evidence="1">
    <location>
        <begin position="139"/>
        <end position="164"/>
    </location>
</feature>
<proteinExistence type="predicted"/>
<accession>A0AAQ3WVY4</accession>
<dbReference type="EMBL" id="CP144749">
    <property type="protein sequence ID" value="WVZ75625.1"/>
    <property type="molecule type" value="Genomic_DNA"/>
</dbReference>
<feature type="compositionally biased region" description="Polar residues" evidence="1">
    <location>
        <begin position="1"/>
        <end position="11"/>
    </location>
</feature>
<evidence type="ECO:0000313" key="2">
    <source>
        <dbReference type="EMBL" id="WVZ75625.1"/>
    </source>
</evidence>
<dbReference type="AlphaFoldDB" id="A0AAQ3WVY4"/>
<protein>
    <submittedName>
        <fullName evidence="2">Uncharacterized protein</fullName>
    </submittedName>
</protein>
<keyword evidence="3" id="KW-1185">Reference proteome</keyword>
<gene>
    <name evidence="2" type="ORF">U9M48_023662</name>
</gene>
<feature type="region of interest" description="Disordered" evidence="1">
    <location>
        <begin position="1"/>
        <end position="40"/>
    </location>
</feature>
<evidence type="ECO:0000256" key="1">
    <source>
        <dbReference type="SAM" id="MobiDB-lite"/>
    </source>
</evidence>
<evidence type="ECO:0000313" key="3">
    <source>
        <dbReference type="Proteomes" id="UP001341281"/>
    </source>
</evidence>
<feature type="compositionally biased region" description="Basic and acidic residues" evidence="1">
    <location>
        <begin position="21"/>
        <end position="31"/>
    </location>
</feature>
<dbReference type="Proteomes" id="UP001341281">
    <property type="component" value="Chromosome 05"/>
</dbReference>
<sequence length="193" mass="21525">MYTSPGSTLSRIGSRPSRAATTREFKSDSPRHRPIKRSLSPTNTPFCRYIQALALNPFDGVKFRRRSPPLSYAQLFRLLWALRAAFTTPFRELRPPPSALDVATPPQSLPAVTKPAMRFLFMRSLFLVGFHHTPLPAASPSLRSGGAPPRPQRTPPQLLVVGGKPPLFNLNRRIPIRWPPSTADRSKPVNSRA</sequence>